<dbReference type="EMBL" id="DF820459">
    <property type="protein sequence ID" value="GAK53050.1"/>
    <property type="molecule type" value="Genomic_DNA"/>
</dbReference>
<keyword evidence="5 7" id="KW-1133">Transmembrane helix</keyword>
<evidence type="ECO:0000256" key="5">
    <source>
        <dbReference type="ARBA" id="ARBA00022989"/>
    </source>
</evidence>
<keyword evidence="4 7" id="KW-0812">Transmembrane</keyword>
<feature type="transmembrane region" description="Helical" evidence="7">
    <location>
        <begin position="218"/>
        <end position="239"/>
    </location>
</feature>
<feature type="transmembrane region" description="Helical" evidence="7">
    <location>
        <begin position="139"/>
        <end position="165"/>
    </location>
</feature>
<gene>
    <name evidence="9" type="ORF">U14_04309</name>
</gene>
<feature type="transmembrane region" description="Helical" evidence="7">
    <location>
        <begin position="407"/>
        <end position="428"/>
    </location>
</feature>
<dbReference type="PIRSF" id="PIRSF006066">
    <property type="entry name" value="HI0050"/>
    <property type="match status" value="1"/>
</dbReference>
<comment type="subcellular location">
    <subcellularLocation>
        <location evidence="1">Cell inner membrane</location>
        <topology evidence="1">Multi-pass membrane protein</topology>
    </subcellularLocation>
</comment>
<feature type="transmembrane region" description="Helical" evidence="7">
    <location>
        <begin position="362"/>
        <end position="387"/>
    </location>
</feature>
<protein>
    <submittedName>
        <fullName evidence="9">TRAP transporter, DctM subunit</fullName>
    </submittedName>
</protein>
<dbReference type="PANTHER" id="PTHR33362:SF5">
    <property type="entry name" value="C4-DICARBOXYLATE TRAP TRANSPORTER LARGE PERMEASE PROTEIN DCTM"/>
    <property type="match status" value="1"/>
</dbReference>
<evidence type="ECO:0000256" key="1">
    <source>
        <dbReference type="ARBA" id="ARBA00004429"/>
    </source>
</evidence>
<feature type="transmembrane region" description="Helical" evidence="7">
    <location>
        <begin position="283"/>
        <end position="301"/>
    </location>
</feature>
<dbReference type="Pfam" id="PF06808">
    <property type="entry name" value="DctM"/>
    <property type="match status" value="1"/>
</dbReference>
<evidence type="ECO:0000259" key="8">
    <source>
        <dbReference type="Pfam" id="PF06808"/>
    </source>
</evidence>
<accession>A0A0S6W4C4</accession>
<evidence type="ECO:0000256" key="6">
    <source>
        <dbReference type="ARBA" id="ARBA00023136"/>
    </source>
</evidence>
<dbReference type="InterPro" id="IPR004681">
    <property type="entry name" value="TRAP_DctM"/>
</dbReference>
<dbReference type="STRING" id="1499966.U14_04309"/>
<proteinExistence type="predicted"/>
<feature type="domain" description="TRAP C4-dicarboxylate transport system permease DctM subunit" evidence="8">
    <location>
        <begin position="12"/>
        <end position="424"/>
    </location>
</feature>
<dbReference type="GO" id="GO:0022857">
    <property type="term" value="F:transmembrane transporter activity"/>
    <property type="evidence" value="ECO:0007669"/>
    <property type="project" value="TreeGrafter"/>
</dbReference>
<feature type="transmembrane region" description="Helical" evidence="7">
    <location>
        <begin position="177"/>
        <end position="198"/>
    </location>
</feature>
<feature type="transmembrane region" description="Helical" evidence="7">
    <location>
        <begin position="60"/>
        <end position="80"/>
    </location>
</feature>
<dbReference type="NCBIfam" id="TIGR00786">
    <property type="entry name" value="dctM"/>
    <property type="match status" value="1"/>
</dbReference>
<dbReference type="PANTHER" id="PTHR33362">
    <property type="entry name" value="SIALIC ACID TRAP TRANSPORTER PERMEASE PROTEIN SIAT-RELATED"/>
    <property type="match status" value="1"/>
</dbReference>
<evidence type="ECO:0000256" key="4">
    <source>
        <dbReference type="ARBA" id="ARBA00022692"/>
    </source>
</evidence>
<evidence type="ECO:0000256" key="7">
    <source>
        <dbReference type="SAM" id="Phobius"/>
    </source>
</evidence>
<keyword evidence="3" id="KW-0997">Cell inner membrane</keyword>
<dbReference type="AlphaFoldDB" id="A0A0S6W4C4"/>
<evidence type="ECO:0000313" key="9">
    <source>
        <dbReference type="EMBL" id="GAK53050.1"/>
    </source>
</evidence>
<organism evidence="9">
    <name type="scientific">Candidatus Moduliflexus flocculans</name>
    <dbReference type="NCBI Taxonomy" id="1499966"/>
    <lineage>
        <taxon>Bacteria</taxon>
        <taxon>Candidatus Moduliflexota</taxon>
        <taxon>Candidatus Moduliflexia</taxon>
        <taxon>Candidatus Moduliflexales</taxon>
        <taxon>Candidatus Moduliflexaceae</taxon>
    </lineage>
</organism>
<dbReference type="Proteomes" id="UP000030700">
    <property type="component" value="Unassembled WGS sequence"/>
</dbReference>
<feature type="transmembrane region" description="Helical" evidence="7">
    <location>
        <begin position="245"/>
        <end position="262"/>
    </location>
</feature>
<keyword evidence="6 7" id="KW-0472">Membrane</keyword>
<feature type="transmembrane region" description="Helical" evidence="7">
    <location>
        <begin position="321"/>
        <end position="350"/>
    </location>
</feature>
<sequence length="433" mass="46434">MSVTTIGLIGIIGLVFLLFSKMPVGFVMAFLGMVGFSYVKGINAGLNLLAKDIFDTFSGYDLTVIPLFIFMGQIAFHSGISKRLYDAVYVFMGHYRGGLAIATIGACAAFSTVSGSTNATAATMAMITLPEMRRYKYDMALATGTVAAGGSLGILIPPSVIFIIYGILTEQSIGKLFAAGILPGILLAALFVLTIYFVVWRNPELAPQGTRATFFQRVVSLSGIIEALVIFALVMGGLFKGVFTPTEAAAVGAFLTLMIAVIRRQLSWAHLMQSLSETTKISCMVMTIVAGAVVFGHFMAITRIPFALANWVGALALPKYAVMSVIILMYMAGGCFMDSLAMIMLTVPIFYPVVMDLGFDPIWFGVIIVLVTEMGVVTPPVGVNVYVVHGIAKDVPLETIFKGAFPFMLALFTCIALLLTFPQIATFLPSLIQ</sequence>
<evidence type="ECO:0000256" key="2">
    <source>
        <dbReference type="ARBA" id="ARBA00022475"/>
    </source>
</evidence>
<name>A0A0S6W4C4_9BACT</name>
<keyword evidence="10" id="KW-1185">Reference proteome</keyword>
<evidence type="ECO:0000313" key="10">
    <source>
        <dbReference type="Proteomes" id="UP000030700"/>
    </source>
</evidence>
<dbReference type="HOGENOM" id="CLU_019824_4_0_0"/>
<feature type="transmembrane region" description="Helical" evidence="7">
    <location>
        <begin position="100"/>
        <end position="127"/>
    </location>
</feature>
<keyword evidence="2" id="KW-1003">Cell membrane</keyword>
<dbReference type="InterPro" id="IPR010656">
    <property type="entry name" value="DctM"/>
</dbReference>
<reference evidence="9" key="1">
    <citation type="journal article" date="2015" name="PeerJ">
        <title>First genomic representation of candidate bacterial phylum KSB3 points to enhanced environmental sensing as a trigger of wastewater bulking.</title>
        <authorList>
            <person name="Sekiguchi Y."/>
            <person name="Ohashi A."/>
            <person name="Parks D.H."/>
            <person name="Yamauchi T."/>
            <person name="Tyson G.W."/>
            <person name="Hugenholtz P."/>
        </authorList>
    </citation>
    <scope>NUCLEOTIDE SEQUENCE [LARGE SCALE GENOMIC DNA]</scope>
</reference>
<dbReference type="GO" id="GO:0005886">
    <property type="term" value="C:plasma membrane"/>
    <property type="evidence" value="ECO:0007669"/>
    <property type="project" value="UniProtKB-SubCell"/>
</dbReference>
<evidence type="ECO:0000256" key="3">
    <source>
        <dbReference type="ARBA" id="ARBA00022519"/>
    </source>
</evidence>
<feature type="transmembrane region" description="Helical" evidence="7">
    <location>
        <begin position="6"/>
        <end position="39"/>
    </location>
</feature>